<evidence type="ECO:0000313" key="3">
    <source>
        <dbReference type="Proteomes" id="UP001204579"/>
    </source>
</evidence>
<sequence>MGQALLEELRKGSTKSTMVKRRIITYLICNGKATITDLAKDMDLSVPTVTKFVDEMIEDGYVLDNGKLETSGGRYPNLYGLCADAAYFLGVEVARDFYSIGVSDFQGNMLHQILRVPFQRENTLACVDSLCKAINEFIDGHKLDRSKIMNVCVSLAGRVNSETGFSYSFFKFGDTSLRDLLIERIGLPVEVENDSRVMAYGEYMRGDFKNVKNLIYINAGWGLGMAIIIDGKLYRGMSGFSGEFGHNYGYDNQQICHCGKKGCIETEVSCSALYRKFIERLKNGENSILLREKKIEEIEISDILSAINREDVLGIELVEEIGGELGRHIGCLINIFNPELVVIGGDLSKAGGYLLHPVIAAIRKYTLNLMYRDSDILLAKLQDDANVVGTCLLGRTNLFAV</sequence>
<comment type="similarity">
    <text evidence="1">Belongs to the ROK (NagC/XylR) family.</text>
</comment>
<dbReference type="SUPFAM" id="SSF53067">
    <property type="entry name" value="Actin-like ATPase domain"/>
    <property type="match status" value="1"/>
</dbReference>
<dbReference type="PANTHER" id="PTHR18964">
    <property type="entry name" value="ROK (REPRESSOR, ORF, KINASE) FAMILY"/>
    <property type="match status" value="1"/>
</dbReference>
<dbReference type="CDD" id="cd00090">
    <property type="entry name" value="HTH_ARSR"/>
    <property type="match status" value="1"/>
</dbReference>
<dbReference type="Proteomes" id="UP001204579">
    <property type="component" value="Unassembled WGS sequence"/>
</dbReference>
<dbReference type="Gene3D" id="3.30.420.40">
    <property type="match status" value="2"/>
</dbReference>
<keyword evidence="3" id="KW-1185">Reference proteome</keyword>
<comment type="caution">
    <text evidence="2">The sequence shown here is derived from an EMBL/GenBank/DDBJ whole genome shotgun (WGS) entry which is preliminary data.</text>
</comment>
<evidence type="ECO:0000313" key="2">
    <source>
        <dbReference type="EMBL" id="MCR8873157.1"/>
    </source>
</evidence>
<accession>A0AAW5N528</accession>
<dbReference type="RefSeq" id="WP_258335440.1">
    <property type="nucleotide sequence ID" value="NZ_JANRHJ010000003.1"/>
</dbReference>
<dbReference type="SUPFAM" id="SSF46785">
    <property type="entry name" value="Winged helix' DNA-binding domain"/>
    <property type="match status" value="1"/>
</dbReference>
<organism evidence="2 3">
    <name type="scientific">Phocaeicola barnesiae</name>
    <dbReference type="NCBI Taxonomy" id="376804"/>
    <lineage>
        <taxon>Bacteria</taxon>
        <taxon>Pseudomonadati</taxon>
        <taxon>Bacteroidota</taxon>
        <taxon>Bacteroidia</taxon>
        <taxon>Bacteroidales</taxon>
        <taxon>Bacteroidaceae</taxon>
        <taxon>Phocaeicola</taxon>
    </lineage>
</organism>
<dbReference type="InterPro" id="IPR036390">
    <property type="entry name" value="WH_DNA-bd_sf"/>
</dbReference>
<dbReference type="InterPro" id="IPR036388">
    <property type="entry name" value="WH-like_DNA-bd_sf"/>
</dbReference>
<dbReference type="Pfam" id="PF00480">
    <property type="entry name" value="ROK"/>
    <property type="match status" value="1"/>
</dbReference>
<name>A0AAW5N528_9BACT</name>
<dbReference type="InterPro" id="IPR043129">
    <property type="entry name" value="ATPase_NBD"/>
</dbReference>
<dbReference type="PANTHER" id="PTHR18964:SF149">
    <property type="entry name" value="BIFUNCTIONAL UDP-N-ACETYLGLUCOSAMINE 2-EPIMERASE_N-ACETYLMANNOSAMINE KINASE"/>
    <property type="match status" value="1"/>
</dbReference>
<proteinExistence type="inferred from homology"/>
<dbReference type="InterPro" id="IPR011991">
    <property type="entry name" value="ArsR-like_HTH"/>
</dbReference>
<dbReference type="InterPro" id="IPR000600">
    <property type="entry name" value="ROK"/>
</dbReference>
<dbReference type="Gene3D" id="1.10.10.10">
    <property type="entry name" value="Winged helix-like DNA-binding domain superfamily/Winged helix DNA-binding domain"/>
    <property type="match status" value="1"/>
</dbReference>
<dbReference type="Pfam" id="PF13412">
    <property type="entry name" value="HTH_24"/>
    <property type="match status" value="1"/>
</dbReference>
<dbReference type="EMBL" id="JANRHJ010000003">
    <property type="protein sequence ID" value="MCR8873157.1"/>
    <property type="molecule type" value="Genomic_DNA"/>
</dbReference>
<dbReference type="GO" id="GO:0006355">
    <property type="term" value="P:regulation of DNA-templated transcription"/>
    <property type="evidence" value="ECO:0007669"/>
    <property type="project" value="UniProtKB-ARBA"/>
</dbReference>
<evidence type="ECO:0000256" key="1">
    <source>
        <dbReference type="ARBA" id="ARBA00006479"/>
    </source>
</evidence>
<gene>
    <name evidence="2" type="ORF">NW209_03815</name>
</gene>
<protein>
    <submittedName>
        <fullName evidence="2">ROK family transcriptional regulator</fullName>
    </submittedName>
</protein>
<reference evidence="2 3" key="1">
    <citation type="submission" date="2022-08" db="EMBL/GenBank/DDBJ databases">
        <authorList>
            <person name="Zeman M."/>
            <person name="Kubasova T."/>
        </authorList>
    </citation>
    <scope>NUCLEOTIDE SEQUENCE [LARGE SCALE GENOMIC DNA]</scope>
    <source>
        <strain evidence="2 3">ET62</strain>
    </source>
</reference>
<dbReference type="AlphaFoldDB" id="A0AAW5N528"/>